<sequence>MQKQEHYIKSGYKILWTDNALQELEATLNYLQEKWTLKELKNLAVALEKTLQLIAQNPYIFQASVEKKEIRRAVVLHLNTLYYRISENRIEILSFFSNRQSPKKRKLK</sequence>
<dbReference type="InterPro" id="IPR035093">
    <property type="entry name" value="RelE/ParE_toxin_dom_sf"/>
</dbReference>
<dbReference type="EMBL" id="JBCGDP010000022">
    <property type="protein sequence ID" value="MEM0578269.1"/>
    <property type="molecule type" value="Genomic_DNA"/>
</dbReference>
<dbReference type="Gene3D" id="3.30.2310.20">
    <property type="entry name" value="RelE-like"/>
    <property type="match status" value="1"/>
</dbReference>
<dbReference type="RefSeq" id="WP_342693154.1">
    <property type="nucleotide sequence ID" value="NZ_JBCGDP010000022.1"/>
</dbReference>
<keyword evidence="3" id="KW-1185">Reference proteome</keyword>
<dbReference type="InterPro" id="IPR007712">
    <property type="entry name" value="RelE/ParE_toxin"/>
</dbReference>
<reference evidence="2 3" key="1">
    <citation type="submission" date="2024-03" db="EMBL/GenBank/DDBJ databases">
        <title>Two novel species of the genus Flavobacterium exhibiting potentially degradation of complex polysaccharides.</title>
        <authorList>
            <person name="Lian X."/>
        </authorList>
    </citation>
    <scope>NUCLEOTIDE SEQUENCE [LARGE SCALE GENOMIC DNA]</scope>
    <source>
        <strain evidence="2 3">N6</strain>
    </source>
</reference>
<accession>A0ABU9NVJ5</accession>
<gene>
    <name evidence="2" type="ORF">WFZ86_17325</name>
</gene>
<evidence type="ECO:0000313" key="2">
    <source>
        <dbReference type="EMBL" id="MEM0578269.1"/>
    </source>
</evidence>
<proteinExistence type="predicted"/>
<evidence type="ECO:0000256" key="1">
    <source>
        <dbReference type="ARBA" id="ARBA00022649"/>
    </source>
</evidence>
<dbReference type="Proteomes" id="UP001468798">
    <property type="component" value="Unassembled WGS sequence"/>
</dbReference>
<dbReference type="Pfam" id="PF05016">
    <property type="entry name" value="ParE_toxin"/>
    <property type="match status" value="1"/>
</dbReference>
<keyword evidence="1" id="KW-1277">Toxin-antitoxin system</keyword>
<name>A0ABU9NVJ5_9FLAO</name>
<protein>
    <submittedName>
        <fullName evidence="2">Type II toxin-antitoxin system RelE/ParE family toxin</fullName>
    </submittedName>
</protein>
<comment type="caution">
    <text evidence="2">The sequence shown here is derived from an EMBL/GenBank/DDBJ whole genome shotgun (WGS) entry which is preliminary data.</text>
</comment>
<evidence type="ECO:0000313" key="3">
    <source>
        <dbReference type="Proteomes" id="UP001468798"/>
    </source>
</evidence>
<organism evidence="2 3">
    <name type="scientific">Flavobacterium polysaccharolyticum</name>
    <dbReference type="NCBI Taxonomy" id="3133148"/>
    <lineage>
        <taxon>Bacteria</taxon>
        <taxon>Pseudomonadati</taxon>
        <taxon>Bacteroidota</taxon>
        <taxon>Flavobacteriia</taxon>
        <taxon>Flavobacteriales</taxon>
        <taxon>Flavobacteriaceae</taxon>
        <taxon>Flavobacterium</taxon>
    </lineage>
</organism>